<feature type="coiled-coil region" evidence="1">
    <location>
        <begin position="115"/>
        <end position="153"/>
    </location>
</feature>
<comment type="caution">
    <text evidence="3">The sequence shown here is derived from an EMBL/GenBank/DDBJ whole genome shotgun (WGS) entry which is preliminary data.</text>
</comment>
<gene>
    <name evidence="3" type="primary">Golg16-L5</name>
    <name evidence="3" type="ORF">Hamer_G009777</name>
</gene>
<keyword evidence="4" id="KW-1185">Reference proteome</keyword>
<reference evidence="3" key="1">
    <citation type="journal article" date="2021" name="Sci. Adv.">
        <title>The American lobster genome reveals insights on longevity, neural, and immune adaptations.</title>
        <authorList>
            <person name="Polinski J.M."/>
            <person name="Zimin A.V."/>
            <person name="Clark K.F."/>
            <person name="Kohn A.B."/>
            <person name="Sadowski N."/>
            <person name="Timp W."/>
            <person name="Ptitsyn A."/>
            <person name="Khanna P."/>
            <person name="Romanova D.Y."/>
            <person name="Williams P."/>
            <person name="Greenwood S.J."/>
            <person name="Moroz L.L."/>
            <person name="Walt D.R."/>
            <person name="Bodnar A.G."/>
        </authorList>
    </citation>
    <scope>NUCLEOTIDE SEQUENCE</scope>
    <source>
        <strain evidence="3">GMGI-L3</strain>
    </source>
</reference>
<proteinExistence type="predicted"/>
<name>A0A8J5NA78_HOMAM</name>
<dbReference type="Proteomes" id="UP000747542">
    <property type="component" value="Unassembled WGS sequence"/>
</dbReference>
<organism evidence="3 4">
    <name type="scientific">Homarus americanus</name>
    <name type="common">American lobster</name>
    <dbReference type="NCBI Taxonomy" id="6706"/>
    <lineage>
        <taxon>Eukaryota</taxon>
        <taxon>Metazoa</taxon>
        <taxon>Ecdysozoa</taxon>
        <taxon>Arthropoda</taxon>
        <taxon>Crustacea</taxon>
        <taxon>Multicrustacea</taxon>
        <taxon>Malacostraca</taxon>
        <taxon>Eumalacostraca</taxon>
        <taxon>Eucarida</taxon>
        <taxon>Decapoda</taxon>
        <taxon>Pleocyemata</taxon>
        <taxon>Astacidea</taxon>
        <taxon>Nephropoidea</taxon>
        <taxon>Nephropidae</taxon>
        <taxon>Homarus</taxon>
    </lineage>
</organism>
<evidence type="ECO:0000313" key="3">
    <source>
        <dbReference type="EMBL" id="KAG7175768.1"/>
    </source>
</evidence>
<accession>A0A8J5NA78</accession>
<dbReference type="EMBL" id="JAHLQT010004633">
    <property type="protein sequence ID" value="KAG7175768.1"/>
    <property type="molecule type" value="Genomic_DNA"/>
</dbReference>
<evidence type="ECO:0000256" key="2">
    <source>
        <dbReference type="SAM" id="MobiDB-lite"/>
    </source>
</evidence>
<feature type="coiled-coil region" evidence="1">
    <location>
        <begin position="301"/>
        <end position="356"/>
    </location>
</feature>
<keyword evidence="1" id="KW-0175">Coiled coil</keyword>
<dbReference type="AlphaFoldDB" id="A0A8J5NA78"/>
<evidence type="ECO:0000256" key="1">
    <source>
        <dbReference type="SAM" id="Coils"/>
    </source>
</evidence>
<evidence type="ECO:0000313" key="4">
    <source>
        <dbReference type="Proteomes" id="UP000747542"/>
    </source>
</evidence>
<feature type="region of interest" description="Disordered" evidence="2">
    <location>
        <begin position="411"/>
        <end position="435"/>
    </location>
</feature>
<protein>
    <submittedName>
        <fullName evidence="3">Putative golgin subfamily A member 6-like 5</fullName>
    </submittedName>
</protein>
<sequence length="435" mass="49686">MYLENGASRCREKGEKLGNKNFTPNFIHRLEHSPTNFPSPYLLSAQTTSPLTPVCGLVRAPPSITLNLDGMVNCSSNSQDMELQSLRYQVQEIHNKLNGDIKGNSEYQQSTEYALQQLKTTYNGLRNSASASEQEFLQKLEDIQEKYRLLNERHCTASDQLTRLKDYLRDLPTLSEHQNLQQEILQKCAQVSLLSSKVDYLSEQMKKLVKKENEQAATIHTLTQQRDDLSLKLDLSENLLKSQRATASEEGHPSKEDLLWTSNQLKKELESAKKLLNYRKQKVESLHKDFLAQDKMYAEKLEAEQEQGEKLKETVWQLERDLEQYKIKEEKMISKLTNAEQKQKKTEERLEMALGQVASQCQMSSVMDSMLSNLHIAVHQAKPLEDSESVTTEGLTTRLKEVRGLIQQLEDCSSENVDQGQLQSDLADSTQPPPP</sequence>